<dbReference type="SUPFAM" id="SSF51905">
    <property type="entry name" value="FAD/NAD(P)-binding domain"/>
    <property type="match status" value="1"/>
</dbReference>
<feature type="chain" id="PRO_5013942210" description="Amine oxidase domain-containing protein" evidence="8">
    <location>
        <begin position="27"/>
        <end position="493"/>
    </location>
</feature>
<dbReference type="PANTHER" id="PTHR10742">
    <property type="entry name" value="FLAVIN MONOAMINE OXIDASE"/>
    <property type="match status" value="1"/>
</dbReference>
<evidence type="ECO:0000256" key="8">
    <source>
        <dbReference type="SAM" id="SignalP"/>
    </source>
</evidence>
<feature type="binding site" evidence="7">
    <location>
        <begin position="61"/>
        <end position="62"/>
    </location>
    <ligand>
        <name>FAD</name>
        <dbReference type="ChEBI" id="CHEBI:57692"/>
    </ligand>
</feature>
<keyword evidence="8" id="KW-0732">Signal</keyword>
<dbReference type="GO" id="GO:0046592">
    <property type="term" value="F:polyamine oxidase activity"/>
    <property type="evidence" value="ECO:0007669"/>
    <property type="project" value="UniProtKB-ARBA"/>
</dbReference>
<dbReference type="InterPro" id="IPR001613">
    <property type="entry name" value="Flavin_amine_oxidase"/>
</dbReference>
<reference evidence="10 11" key="1">
    <citation type="submission" date="2017-09" db="EMBL/GenBank/DDBJ databases">
        <title>WGS assembly of Aquilegia coerulea Goldsmith.</title>
        <authorList>
            <person name="Hodges S."/>
            <person name="Kramer E."/>
            <person name="Nordborg M."/>
            <person name="Tomkins J."/>
            <person name="Borevitz J."/>
            <person name="Derieg N."/>
            <person name="Yan J."/>
            <person name="Mihaltcheva S."/>
            <person name="Hayes R.D."/>
            <person name="Rokhsar D."/>
        </authorList>
    </citation>
    <scope>NUCLEOTIDE SEQUENCE [LARGE SCALE GENOMIC DNA]</scope>
    <source>
        <strain evidence="11">cv. Goldsmith</strain>
    </source>
</reference>
<comment type="cofactor">
    <cofactor evidence="1">
        <name>FAD</name>
        <dbReference type="ChEBI" id="CHEBI:57692"/>
    </cofactor>
</comment>
<dbReference type="Gene3D" id="3.50.50.60">
    <property type="entry name" value="FAD/NAD(P)-binding domain"/>
    <property type="match status" value="1"/>
</dbReference>
<comment type="pathway">
    <text evidence="2">Amine and polyamine degradation; spermine degradation.</text>
</comment>
<organism evidence="10 11">
    <name type="scientific">Aquilegia coerulea</name>
    <name type="common">Rocky mountain columbine</name>
    <dbReference type="NCBI Taxonomy" id="218851"/>
    <lineage>
        <taxon>Eukaryota</taxon>
        <taxon>Viridiplantae</taxon>
        <taxon>Streptophyta</taxon>
        <taxon>Embryophyta</taxon>
        <taxon>Tracheophyta</taxon>
        <taxon>Spermatophyta</taxon>
        <taxon>Magnoliopsida</taxon>
        <taxon>Ranunculales</taxon>
        <taxon>Ranunculaceae</taxon>
        <taxon>Thalictroideae</taxon>
        <taxon>Aquilegia</taxon>
    </lineage>
</organism>
<evidence type="ECO:0000256" key="4">
    <source>
        <dbReference type="ARBA" id="ARBA00022630"/>
    </source>
</evidence>
<evidence type="ECO:0000256" key="1">
    <source>
        <dbReference type="ARBA" id="ARBA00001974"/>
    </source>
</evidence>
<sequence>MEITMKSVVVVLVLLAISTILPIANALKANPKVIIVGAGMSGLSAAKTLSDAGIKDILILEATDRIGGRVKKTKFAGLSVEMGANWVEGVGSTDTINPIWPMAKKLKLKTFYSDWSNISANIYKQYGGLYKKDEAQTAFDMADNLEAFSENVSLSLAAHKQDDISILTAQRLMNYVPSTPLEMAIDFSKYDFESAESPRVTSLMTTIPMATFTNFGEDSYFVADPNGYESVVIDVAKQVLTTRKDGLITDPRLKLNQVVTVIRHSPSGVIVKTEDGSVYRADYVIVSVSIGVLQSKLIDFQPDLPMWKVLALYQFDMAIYTKIFLKFPSRFWPTGNGTQFFLYAHERRGYYTYWQQFEHEYPGSNVLMVTVTDDESRRVEQQPDSETKAEIMQVLKNMFGKNIPEATDILVPKWWSNKFYRGTYSNWPVGVDRFEHDQLRAPVGKIYFTGEHTSAPYTGFLHGAYLSGIDSANQMIGCVKKGMCKVQVMPKGT</sequence>
<dbReference type="GO" id="GO:0006598">
    <property type="term" value="P:polyamine catabolic process"/>
    <property type="evidence" value="ECO:0007669"/>
    <property type="project" value="TreeGrafter"/>
</dbReference>
<name>A0A2G5DBA8_AQUCA</name>
<dbReference type="Proteomes" id="UP000230069">
    <property type="component" value="Unassembled WGS sequence"/>
</dbReference>
<dbReference type="Gene3D" id="3.90.660.10">
    <property type="match status" value="1"/>
</dbReference>
<feature type="domain" description="Amine oxidase" evidence="9">
    <location>
        <begin position="40"/>
        <end position="476"/>
    </location>
</feature>
<feature type="binding site" evidence="7">
    <location>
        <position position="41"/>
    </location>
    <ligand>
        <name>FAD</name>
        <dbReference type="ChEBI" id="CHEBI:57692"/>
    </ligand>
</feature>
<accession>A0A2G5DBA8</accession>
<evidence type="ECO:0000256" key="5">
    <source>
        <dbReference type="ARBA" id="ARBA00022827"/>
    </source>
</evidence>
<dbReference type="AlphaFoldDB" id="A0A2G5DBA8"/>
<dbReference type="STRING" id="218851.A0A2G5DBA8"/>
<evidence type="ECO:0000259" key="9">
    <source>
        <dbReference type="Pfam" id="PF01593"/>
    </source>
</evidence>
<evidence type="ECO:0000313" key="11">
    <source>
        <dbReference type="Proteomes" id="UP000230069"/>
    </source>
</evidence>
<evidence type="ECO:0000256" key="7">
    <source>
        <dbReference type="PIRSR" id="PIRSR601613-1"/>
    </source>
</evidence>
<comment type="similarity">
    <text evidence="3">Belongs to the flavin monoamine oxidase family.</text>
</comment>
<dbReference type="InterPro" id="IPR050281">
    <property type="entry name" value="Flavin_monoamine_oxidase"/>
</dbReference>
<feature type="binding site" evidence="7">
    <location>
        <position position="259"/>
    </location>
    <ligand>
        <name>FAD</name>
        <dbReference type="ChEBI" id="CHEBI:57692"/>
    </ligand>
</feature>
<evidence type="ECO:0000256" key="2">
    <source>
        <dbReference type="ARBA" id="ARBA00004723"/>
    </source>
</evidence>
<dbReference type="PANTHER" id="PTHR10742:SF313">
    <property type="entry name" value="AMINE OXIDASE"/>
    <property type="match status" value="1"/>
</dbReference>
<gene>
    <name evidence="10" type="ORF">AQUCO_02500315v1</name>
</gene>
<evidence type="ECO:0000256" key="6">
    <source>
        <dbReference type="ARBA" id="ARBA00023002"/>
    </source>
</evidence>
<dbReference type="InParanoid" id="A0A2G5DBA8"/>
<protein>
    <recommendedName>
        <fullName evidence="9">Amine oxidase domain-containing protein</fullName>
    </recommendedName>
</protein>
<dbReference type="PRINTS" id="PR00757">
    <property type="entry name" value="AMINEOXDASEF"/>
</dbReference>
<proteinExistence type="inferred from homology"/>
<evidence type="ECO:0000313" key="10">
    <source>
        <dbReference type="EMBL" id="PIA40517.1"/>
    </source>
</evidence>
<dbReference type="FunFam" id="3.90.660.10:FF:000012">
    <property type="entry name" value="Polyamine oxidase 1"/>
    <property type="match status" value="1"/>
</dbReference>
<keyword evidence="4" id="KW-0285">Flavoprotein</keyword>
<evidence type="ECO:0000256" key="3">
    <source>
        <dbReference type="ARBA" id="ARBA00005995"/>
    </source>
</evidence>
<keyword evidence="6" id="KW-0560">Oxidoreductase</keyword>
<dbReference type="GO" id="GO:0050660">
    <property type="term" value="F:flavin adenine dinucleotide binding"/>
    <property type="evidence" value="ECO:0007669"/>
    <property type="project" value="UniProtKB-ARBA"/>
</dbReference>
<feature type="signal peptide" evidence="8">
    <location>
        <begin position="1"/>
        <end position="26"/>
    </location>
</feature>
<keyword evidence="11" id="KW-1185">Reference proteome</keyword>
<dbReference type="OrthoDB" id="5046242at2759"/>
<dbReference type="InterPro" id="IPR036188">
    <property type="entry name" value="FAD/NAD-bd_sf"/>
</dbReference>
<dbReference type="InterPro" id="IPR002937">
    <property type="entry name" value="Amino_oxidase"/>
</dbReference>
<dbReference type="EMBL" id="KZ305042">
    <property type="protein sequence ID" value="PIA40517.1"/>
    <property type="molecule type" value="Genomic_DNA"/>
</dbReference>
<dbReference type="Pfam" id="PF01593">
    <property type="entry name" value="Amino_oxidase"/>
    <property type="match status" value="1"/>
</dbReference>
<keyword evidence="5" id="KW-0274">FAD</keyword>
<dbReference type="SUPFAM" id="SSF54373">
    <property type="entry name" value="FAD-linked reductases, C-terminal domain"/>
    <property type="match status" value="1"/>
</dbReference>